<evidence type="ECO:0000256" key="1">
    <source>
        <dbReference type="SAM" id="MobiDB-lite"/>
    </source>
</evidence>
<dbReference type="EMBL" id="JABDHM010000503">
    <property type="protein sequence ID" value="KAF5214467.1"/>
    <property type="molecule type" value="Genomic_DNA"/>
</dbReference>
<feature type="compositionally biased region" description="Basic residues" evidence="1">
    <location>
        <begin position="1"/>
        <end position="13"/>
    </location>
</feature>
<evidence type="ECO:0000313" key="2">
    <source>
        <dbReference type="EMBL" id="KAF5214467.1"/>
    </source>
</evidence>
<comment type="caution">
    <text evidence="2">The sequence shown here is derived from an EMBL/GenBank/DDBJ whole genome shotgun (WGS) entry which is preliminary data.</text>
</comment>
<reference evidence="2 3" key="1">
    <citation type="journal article" date="2019" name="Genome Biol. Evol.">
        <title>Nanopore Sequencing Significantly Improves Genome Assembly of the Protozoan Parasite Trypanosoma cruzi.</title>
        <authorList>
            <person name="Diaz-Viraque F."/>
            <person name="Pita S."/>
            <person name="Greif G."/>
            <person name="de Souza R.C.M."/>
            <person name="Iraola G."/>
            <person name="Robello C."/>
        </authorList>
    </citation>
    <scope>NUCLEOTIDE SEQUENCE [LARGE SCALE GENOMIC DNA]</scope>
    <source>
        <strain evidence="2 3">Berenice</strain>
    </source>
</reference>
<feature type="region of interest" description="Disordered" evidence="1">
    <location>
        <begin position="108"/>
        <end position="132"/>
    </location>
</feature>
<dbReference type="Proteomes" id="UP000583944">
    <property type="component" value="Unassembled WGS sequence"/>
</dbReference>
<sequence>MSVAKYSHKHQHTNPHSALRDHPQRACVLRLHTTSQRLRYALCACACMFGSADTCRAAVRHKRVRRKQRQREADSTHTVYSYHHTHTQAARSMGALNHKTMKNKQKAEAWDDQRTHSHCSRKAKHTHRGERERGRPLNAIKTKQKQLRCSAHAARQDGSGACRAKESTNGPAWVCMQYIQWAHYVCASWDEVRARVHARGHTQRVGERRVCVRAVHGSLSLTLTRPPPQPQPHTQQEEAKEGRWCGRPRCCRHCRQSSPLYFSWLWLRLVFLSDWMLHFHFVFLLVSLHHQLLDHCSGCRLQCSCKLRYWRHHRLSWMVVAWILHGRQMVHCVDWL</sequence>
<name>A0A7J6XJ68_TRYCR</name>
<accession>A0A7J6XJ68</accession>
<proteinExistence type="predicted"/>
<evidence type="ECO:0000313" key="3">
    <source>
        <dbReference type="Proteomes" id="UP000583944"/>
    </source>
</evidence>
<gene>
    <name evidence="2" type="ORF">ECC02_012934</name>
</gene>
<feature type="region of interest" description="Disordered" evidence="1">
    <location>
        <begin position="1"/>
        <end position="20"/>
    </location>
</feature>
<protein>
    <submittedName>
        <fullName evidence="2">Uncharacterized protein</fullName>
    </submittedName>
</protein>
<dbReference type="AlphaFoldDB" id="A0A7J6XJ68"/>
<organism evidence="2 3">
    <name type="scientific">Trypanosoma cruzi</name>
    <dbReference type="NCBI Taxonomy" id="5693"/>
    <lineage>
        <taxon>Eukaryota</taxon>
        <taxon>Discoba</taxon>
        <taxon>Euglenozoa</taxon>
        <taxon>Kinetoplastea</taxon>
        <taxon>Metakinetoplastina</taxon>
        <taxon>Trypanosomatida</taxon>
        <taxon>Trypanosomatidae</taxon>
        <taxon>Trypanosoma</taxon>
        <taxon>Schizotrypanum</taxon>
    </lineage>
</organism>
<feature type="compositionally biased region" description="Basic residues" evidence="1">
    <location>
        <begin position="116"/>
        <end position="128"/>
    </location>
</feature>
<dbReference type="VEuPathDB" id="TriTrypDB:ECC02_012934"/>